<dbReference type="Gene3D" id="3.30.420.40">
    <property type="match status" value="1"/>
</dbReference>
<evidence type="ECO:0000256" key="3">
    <source>
        <dbReference type="ARBA" id="ARBA00022679"/>
    </source>
</evidence>
<protein>
    <recommendedName>
        <fullName evidence="5">Carbohydrate kinase FGGY N-terminal domain-containing protein</fullName>
    </recommendedName>
</protein>
<dbReference type="InterPro" id="IPR018484">
    <property type="entry name" value="FGGY_N"/>
</dbReference>
<evidence type="ECO:0000313" key="6">
    <source>
        <dbReference type="EMBL" id="BDR53249.1"/>
    </source>
</evidence>
<evidence type="ECO:0000256" key="2">
    <source>
        <dbReference type="ARBA" id="ARBA00022629"/>
    </source>
</evidence>
<dbReference type="EMBL" id="AP026798">
    <property type="protein sequence ID" value="BDR53249.1"/>
    <property type="molecule type" value="Genomic_DNA"/>
</dbReference>
<keyword evidence="2" id="KW-0859">Xylose metabolism</keyword>
<dbReference type="InterPro" id="IPR050406">
    <property type="entry name" value="FGGY_Carb_Kinase"/>
</dbReference>
<feature type="domain" description="Carbohydrate kinase FGGY N-terminal" evidence="5">
    <location>
        <begin position="7"/>
        <end position="108"/>
    </location>
</feature>
<keyword evidence="3" id="KW-0808">Transferase</keyword>
<sequence length="122" mass="12821">MKQVLVAGVDTSTQSCKVRITDAATGAMVRFGQAPHPEGTSVDPEAWWQAFLQAAQQAGGLRDVAAIAVGGQQHGMVLLDAQGQVIRDALLWNDTRSAPQAQTLINQLGSTPATLAMPAKRS</sequence>
<dbReference type="PANTHER" id="PTHR43095:SF5">
    <property type="entry name" value="XYLULOSE KINASE"/>
    <property type="match status" value="1"/>
</dbReference>
<dbReference type="SUPFAM" id="SSF53067">
    <property type="entry name" value="Actin-like ATPase domain"/>
    <property type="match status" value="1"/>
</dbReference>
<name>A0ABM8B9H8_9BIFI</name>
<keyword evidence="2" id="KW-0119">Carbohydrate metabolism</keyword>
<dbReference type="Pfam" id="PF00370">
    <property type="entry name" value="FGGY_N"/>
    <property type="match status" value="1"/>
</dbReference>
<accession>A0ABM8B9H8</accession>
<dbReference type="PANTHER" id="PTHR43095">
    <property type="entry name" value="SUGAR KINASE"/>
    <property type="match status" value="1"/>
</dbReference>
<proteinExistence type="inferred from homology"/>
<dbReference type="InterPro" id="IPR043129">
    <property type="entry name" value="ATPase_NBD"/>
</dbReference>
<organism evidence="6 7">
    <name type="scientific">Bombiscardovia nodaiensis</name>
    <dbReference type="NCBI Taxonomy" id="2932181"/>
    <lineage>
        <taxon>Bacteria</taxon>
        <taxon>Bacillati</taxon>
        <taxon>Actinomycetota</taxon>
        <taxon>Actinomycetes</taxon>
        <taxon>Bifidobacteriales</taxon>
        <taxon>Bifidobacteriaceae</taxon>
        <taxon>Bombiscardovia</taxon>
    </lineage>
</organism>
<reference evidence="6 7" key="1">
    <citation type="journal article" date="2023" name="Microbiol. Spectr.">
        <title>Symbiosis of Carpenter Bees with Uncharacterized Lactic Acid Bacteria Showing NAD Auxotrophy.</title>
        <authorList>
            <person name="Kawasaki S."/>
            <person name="Ozawa K."/>
            <person name="Mori T."/>
            <person name="Yamamoto A."/>
            <person name="Ito M."/>
            <person name="Ohkuma M."/>
            <person name="Sakamoto M."/>
            <person name="Matsutani M."/>
        </authorList>
    </citation>
    <scope>NUCLEOTIDE SEQUENCE [LARGE SCALE GENOMIC DNA]</scope>
    <source>
        <strain evidence="6 7">Kim37-2</strain>
    </source>
</reference>
<dbReference type="Proteomes" id="UP001321766">
    <property type="component" value="Chromosome"/>
</dbReference>
<gene>
    <name evidence="6" type="ORF">KIM372_11560</name>
</gene>
<keyword evidence="7" id="KW-1185">Reference proteome</keyword>
<evidence type="ECO:0000313" key="7">
    <source>
        <dbReference type="Proteomes" id="UP001321766"/>
    </source>
</evidence>
<evidence type="ECO:0000259" key="5">
    <source>
        <dbReference type="Pfam" id="PF00370"/>
    </source>
</evidence>
<comment type="similarity">
    <text evidence="1">Belongs to the FGGY kinase family.</text>
</comment>
<evidence type="ECO:0000256" key="4">
    <source>
        <dbReference type="ARBA" id="ARBA00022777"/>
    </source>
</evidence>
<evidence type="ECO:0000256" key="1">
    <source>
        <dbReference type="ARBA" id="ARBA00009156"/>
    </source>
</evidence>
<keyword evidence="4" id="KW-0418">Kinase</keyword>